<proteinExistence type="predicted"/>
<name>A0A813GDJ2_POLGL</name>
<sequence length="277" mass="29890">MISEHCPMTHPVAFHWHCQLLDPVAAFLDWASLATFAAADRSARESLCSQIFLTSLLASRGIAPPEPGLSFVLGLEALAVAEGLQGLSQDIFFERASPEIRHEAFARDVVGIARLCLAHPELSVYVAGHCGRSAPESIKQQFTSLRAESVCSELRDLGARHNRMYMCGCSSVVAERDIIAAGGGAVDFSKAEVRLELRSGPLDGNSLILEWGRKVWQEVPNGPALPEMEYTEYPPQITPRIPRRGRPRSASESGASSSSASESVASESRPRSASMGS</sequence>
<dbReference type="OrthoDB" id="5232919at2759"/>
<comment type="caution">
    <text evidence="2">The sequence shown here is derived from an EMBL/GenBank/DDBJ whole genome shotgun (WGS) entry which is preliminary data.</text>
</comment>
<feature type="region of interest" description="Disordered" evidence="1">
    <location>
        <begin position="224"/>
        <end position="277"/>
    </location>
</feature>
<evidence type="ECO:0000256" key="1">
    <source>
        <dbReference type="SAM" id="MobiDB-lite"/>
    </source>
</evidence>
<feature type="compositionally biased region" description="Low complexity" evidence="1">
    <location>
        <begin position="248"/>
        <end position="277"/>
    </location>
</feature>
<keyword evidence="3" id="KW-1185">Reference proteome</keyword>
<reference evidence="2" key="1">
    <citation type="submission" date="2021-02" db="EMBL/GenBank/DDBJ databases">
        <authorList>
            <person name="Dougan E. K."/>
            <person name="Rhodes N."/>
            <person name="Thang M."/>
            <person name="Chan C."/>
        </authorList>
    </citation>
    <scope>NUCLEOTIDE SEQUENCE</scope>
</reference>
<dbReference type="Proteomes" id="UP000654075">
    <property type="component" value="Unassembled WGS sequence"/>
</dbReference>
<dbReference type="SUPFAM" id="SSF103088">
    <property type="entry name" value="OmpA-like"/>
    <property type="match status" value="1"/>
</dbReference>
<evidence type="ECO:0000313" key="2">
    <source>
        <dbReference type="EMBL" id="CAE8624919.1"/>
    </source>
</evidence>
<dbReference type="EMBL" id="CAJNNV010028532">
    <property type="protein sequence ID" value="CAE8624919.1"/>
    <property type="molecule type" value="Genomic_DNA"/>
</dbReference>
<dbReference type="InterPro" id="IPR036737">
    <property type="entry name" value="OmpA-like_sf"/>
</dbReference>
<protein>
    <submittedName>
        <fullName evidence="2">Uncharacterized protein</fullName>
    </submittedName>
</protein>
<dbReference type="Gene3D" id="3.30.1330.60">
    <property type="entry name" value="OmpA-like domain"/>
    <property type="match status" value="1"/>
</dbReference>
<accession>A0A813GDJ2</accession>
<gene>
    <name evidence="2" type="ORF">PGLA1383_LOCUS42009</name>
</gene>
<organism evidence="2 3">
    <name type="scientific">Polarella glacialis</name>
    <name type="common">Dinoflagellate</name>
    <dbReference type="NCBI Taxonomy" id="89957"/>
    <lineage>
        <taxon>Eukaryota</taxon>
        <taxon>Sar</taxon>
        <taxon>Alveolata</taxon>
        <taxon>Dinophyceae</taxon>
        <taxon>Suessiales</taxon>
        <taxon>Suessiaceae</taxon>
        <taxon>Polarella</taxon>
    </lineage>
</organism>
<dbReference type="AlphaFoldDB" id="A0A813GDJ2"/>
<evidence type="ECO:0000313" key="3">
    <source>
        <dbReference type="Proteomes" id="UP000654075"/>
    </source>
</evidence>